<gene>
    <name evidence="2" type="primary">ORF49145</name>
</gene>
<evidence type="ECO:0000256" key="1">
    <source>
        <dbReference type="SAM" id="MobiDB-lite"/>
    </source>
</evidence>
<sequence>TSHCQSHVSKPLSFTENVNENIPTMVSCSILEQLPQAETKNPQYVGITSKRETQLEPNLDVEQRTVIVSSSLELQETRGESTHEERPGVTKLSSSDIKLQQIAKTALLVDYNQADGTSSDVEVNQTEKCKVTSDVEVNQ</sequence>
<reference evidence="2" key="1">
    <citation type="submission" date="2014-12" db="EMBL/GenBank/DDBJ databases">
        <title>Insight into the proteome of Arion vulgaris.</title>
        <authorList>
            <person name="Aradska J."/>
            <person name="Bulat T."/>
            <person name="Smidak R."/>
            <person name="Sarate P."/>
            <person name="Gangsoo J."/>
            <person name="Sialana F."/>
            <person name="Bilban M."/>
            <person name="Lubec G."/>
        </authorList>
    </citation>
    <scope>NUCLEOTIDE SEQUENCE</scope>
    <source>
        <tissue evidence="2">Skin</tissue>
    </source>
</reference>
<dbReference type="EMBL" id="HACG01016826">
    <property type="protein sequence ID" value="CEK63691.1"/>
    <property type="molecule type" value="Transcribed_RNA"/>
</dbReference>
<feature type="compositionally biased region" description="Basic and acidic residues" evidence="1">
    <location>
        <begin position="75"/>
        <end position="88"/>
    </location>
</feature>
<accession>A0A0B6Z6Y0</accession>
<name>A0A0B6Z6Y0_9EUPU</name>
<proteinExistence type="predicted"/>
<organism evidence="2">
    <name type="scientific">Arion vulgaris</name>
    <dbReference type="NCBI Taxonomy" id="1028688"/>
    <lineage>
        <taxon>Eukaryota</taxon>
        <taxon>Metazoa</taxon>
        <taxon>Spiralia</taxon>
        <taxon>Lophotrochozoa</taxon>
        <taxon>Mollusca</taxon>
        <taxon>Gastropoda</taxon>
        <taxon>Heterobranchia</taxon>
        <taxon>Euthyneura</taxon>
        <taxon>Panpulmonata</taxon>
        <taxon>Eupulmonata</taxon>
        <taxon>Stylommatophora</taxon>
        <taxon>Helicina</taxon>
        <taxon>Arionoidea</taxon>
        <taxon>Arionidae</taxon>
        <taxon>Arion</taxon>
    </lineage>
</organism>
<protein>
    <submittedName>
        <fullName evidence="2">Uncharacterized protein</fullName>
    </submittedName>
</protein>
<dbReference type="AlphaFoldDB" id="A0A0B6Z6Y0"/>
<feature type="non-terminal residue" evidence="2">
    <location>
        <position position="1"/>
    </location>
</feature>
<feature type="region of interest" description="Disordered" evidence="1">
    <location>
        <begin position="73"/>
        <end position="94"/>
    </location>
</feature>
<feature type="non-terminal residue" evidence="2">
    <location>
        <position position="139"/>
    </location>
</feature>
<evidence type="ECO:0000313" key="2">
    <source>
        <dbReference type="EMBL" id="CEK63691.1"/>
    </source>
</evidence>